<accession>A0ACB8UET2</accession>
<sequence length="1538" mass="168980">MVASTRSKTRKEQKAKATPAAGTQRLLRDMFVSTTKQTGSTSPIVVEGPVTEVLDSGSEAEVVPTAPEETMGGRGASDVESIASIAEAIVVPIQPAQPPPPKKLFSIFERPKPAQEKNEIITFHENDPNVIYLSDNDSCTEDPTPYERRPGQHLFSVSSSSSNNQGKQNMSRQGINRETPIVIDGRLTLRPAKTTSSPSNKPVYSIFASKQKAEPQTVPTISGQPVPFPDRESQHVYGPRVTFPQKSSCFPRSTKGKEPMRLVADHECPLGRVCYMQQMSPELPHYLELAEDTHAYIETMPHADRTVPSISRVLRYAETAEGKGSSSDSPRENWTDKWRPRRAEHVLGNEAHASYLRDWLTALRLQDNKENAQSSLPTVASAGKKRKLAHRKKPRIVRHVKKRRRGDFDDAMHDFLASDESTDFEEEPLTAPSSDFDELAFSDAIDGTTTDSSRGSSPLTGLSEDEGPTVTSPPSLPPRRFGRQLMNTILLAGPHGSGKTAAVYACAEELGYEVFEVYPGIGERNGASLHKLVGDVGKNHVVKVRRQRASSAQSKIFRKAPARQYKKGLLRVPDSSDVESVADELDIISSEPDEPFVPELPQPTTINQSLILVEEVDILYQTDSNFWPALINIIKDCKRPVILTCNGRLYPRQELTRIYQNFDTKLYPIYDLRHAIDRLQFLSTKIPTPPSSHQSPVSSPSQGSTCIPTAPNSDSSMLLELQPSDPPTQQDPNKKQLQVLRNMDYLREIQSFVDAHLCRETNSTTWNLHLADTLLPTDDELGYTVLHSDRDLDYVPVSSYHDQDESITEHLVERSHHVFLPHDSADEPYNTIEVAGLEYNRHVYLATAGVILRSLSSSHAFVTDAALHLDFAPAVRSIMELEQIHEAYMQASQSGIQGRTTRNSQRTDSWRWLPLNETERATFWNTRASFLVVEHSGDRTCEMDKDPTSYGAKSASNGPESNVQNEISSLSTAPSRHSPVLPLAPLKYLQNQRRGSITDPSLHAASTSNLTSINTTALNSSNRPWNPELLPPSGWFEYSWREPEVGSRKLFRTKIVVPLVEVNFLPSDAKIAAEIQAVMSPEEPTGGRGSNRTERMDVDSQSPITLPRPDELEHNGRRQSLAGTKRKMSPDHGGQAPSGPDNDSPLIGPGVGISMDAEGPPAPKRRSSAFDTRLAQLDIRDRRNSVDGRGGGQPLGGGSHSQMWNHGREGPTPVFANTPLTAGGYTTTPSSAFPADSPPGRVPHGITTFAWNQPGEQTQQSGSPQHPHEANMANNASGPYDSGITMLPPSGTFPQDRRMSAPNISPDNISPPSSSGGPTRGTKSRSRPSSRARANNPSTASGSTEQSPGPSSANPEDSPVTPSHQQPLQRESGSTPYSRSPELRISHKLAERKRRKEMKDLFDELQGQLPSERQSRQSKWEILSKAIDFISTLKQSHQEMIHEIEILRHELDGYRQGIPFPPGGGVVYGHPSVGVPPFAHPPGPGVPPPPPPTVQNPSQSLLPRPGSSQNMYPPGSAQQPLPHNGTPNPSDPRTDTPT</sequence>
<keyword evidence="2" id="KW-1185">Reference proteome</keyword>
<name>A0ACB8UET2_9APHY</name>
<evidence type="ECO:0000313" key="1">
    <source>
        <dbReference type="EMBL" id="KAI0092651.1"/>
    </source>
</evidence>
<dbReference type="Proteomes" id="UP001055072">
    <property type="component" value="Unassembled WGS sequence"/>
</dbReference>
<dbReference type="EMBL" id="MU274903">
    <property type="protein sequence ID" value="KAI0092651.1"/>
    <property type="molecule type" value="Genomic_DNA"/>
</dbReference>
<proteinExistence type="predicted"/>
<organism evidence="1 2">
    <name type="scientific">Irpex rosettiformis</name>
    <dbReference type="NCBI Taxonomy" id="378272"/>
    <lineage>
        <taxon>Eukaryota</taxon>
        <taxon>Fungi</taxon>
        <taxon>Dikarya</taxon>
        <taxon>Basidiomycota</taxon>
        <taxon>Agaricomycotina</taxon>
        <taxon>Agaricomycetes</taxon>
        <taxon>Polyporales</taxon>
        <taxon>Irpicaceae</taxon>
        <taxon>Irpex</taxon>
    </lineage>
</organism>
<evidence type="ECO:0000313" key="2">
    <source>
        <dbReference type="Proteomes" id="UP001055072"/>
    </source>
</evidence>
<protein>
    <submittedName>
        <fullName evidence="1">Uncharacterized protein</fullName>
    </submittedName>
</protein>
<comment type="caution">
    <text evidence="1">The sequence shown here is derived from an EMBL/GenBank/DDBJ whole genome shotgun (WGS) entry which is preliminary data.</text>
</comment>
<reference evidence="1" key="1">
    <citation type="journal article" date="2021" name="Environ. Microbiol.">
        <title>Gene family expansions and transcriptome signatures uncover fungal adaptations to wood decay.</title>
        <authorList>
            <person name="Hage H."/>
            <person name="Miyauchi S."/>
            <person name="Viragh M."/>
            <person name="Drula E."/>
            <person name="Min B."/>
            <person name="Chaduli D."/>
            <person name="Navarro D."/>
            <person name="Favel A."/>
            <person name="Norest M."/>
            <person name="Lesage-Meessen L."/>
            <person name="Balint B."/>
            <person name="Merenyi Z."/>
            <person name="de Eugenio L."/>
            <person name="Morin E."/>
            <person name="Martinez A.T."/>
            <person name="Baldrian P."/>
            <person name="Stursova M."/>
            <person name="Martinez M.J."/>
            <person name="Novotny C."/>
            <person name="Magnuson J.K."/>
            <person name="Spatafora J.W."/>
            <person name="Maurice S."/>
            <person name="Pangilinan J."/>
            <person name="Andreopoulos W."/>
            <person name="LaButti K."/>
            <person name="Hundley H."/>
            <person name="Na H."/>
            <person name="Kuo A."/>
            <person name="Barry K."/>
            <person name="Lipzen A."/>
            <person name="Henrissat B."/>
            <person name="Riley R."/>
            <person name="Ahrendt S."/>
            <person name="Nagy L.G."/>
            <person name="Grigoriev I.V."/>
            <person name="Martin F."/>
            <person name="Rosso M.N."/>
        </authorList>
    </citation>
    <scope>NUCLEOTIDE SEQUENCE</scope>
    <source>
        <strain evidence="1">CBS 384.51</strain>
    </source>
</reference>
<gene>
    <name evidence="1" type="ORF">BDY19DRAFT_903435</name>
</gene>